<dbReference type="SUPFAM" id="SSF101224">
    <property type="entry name" value="HAND domain of the nucleosome remodeling ATPase ISWI"/>
    <property type="match status" value="1"/>
</dbReference>
<dbReference type="SUPFAM" id="SSF52540">
    <property type="entry name" value="P-loop containing nucleoside triphosphate hydrolases"/>
    <property type="match status" value="2"/>
</dbReference>
<dbReference type="PROSITE" id="PS51293">
    <property type="entry name" value="SANT"/>
    <property type="match status" value="1"/>
</dbReference>
<dbReference type="CDD" id="cd00167">
    <property type="entry name" value="SANT"/>
    <property type="match status" value="2"/>
</dbReference>
<dbReference type="Pfam" id="PF00169">
    <property type="entry name" value="PH"/>
    <property type="match status" value="1"/>
</dbReference>
<feature type="region of interest" description="Disordered" evidence="5">
    <location>
        <begin position="630"/>
        <end position="650"/>
    </location>
</feature>
<evidence type="ECO:0000256" key="5">
    <source>
        <dbReference type="SAM" id="MobiDB-lite"/>
    </source>
</evidence>
<accession>A0ABQ9DMM6</accession>
<keyword evidence="11" id="KW-1185">Reference proteome</keyword>
<dbReference type="Pfam" id="PF00176">
    <property type="entry name" value="SNF2-rel_dom"/>
    <property type="match status" value="1"/>
</dbReference>
<evidence type="ECO:0008006" key="12">
    <source>
        <dbReference type="Google" id="ProtNLM"/>
    </source>
</evidence>
<feature type="compositionally biased region" description="Polar residues" evidence="5">
    <location>
        <begin position="373"/>
        <end position="387"/>
    </location>
</feature>
<dbReference type="SUPFAM" id="SSF46689">
    <property type="entry name" value="Homeodomain-like"/>
    <property type="match status" value="2"/>
</dbReference>
<dbReference type="Proteomes" id="UP001145742">
    <property type="component" value="Unassembled WGS sequence"/>
</dbReference>
<feature type="region of interest" description="Disordered" evidence="5">
    <location>
        <begin position="348"/>
        <end position="387"/>
    </location>
</feature>
<evidence type="ECO:0000313" key="11">
    <source>
        <dbReference type="Proteomes" id="UP001145742"/>
    </source>
</evidence>
<reference evidence="10" key="1">
    <citation type="submission" date="2019-10" db="EMBL/GenBank/DDBJ databases">
        <authorList>
            <person name="Soares A.E.R."/>
            <person name="Aleixo A."/>
            <person name="Schneider P."/>
            <person name="Miyaki C.Y."/>
            <person name="Schneider M.P."/>
            <person name="Mello C."/>
            <person name="Vasconcelos A.T.R."/>
        </authorList>
    </citation>
    <scope>NUCLEOTIDE SEQUENCE</scope>
    <source>
        <tissue evidence="10">Muscle</tissue>
    </source>
</reference>
<feature type="domain" description="Helicase C-terminal" evidence="8">
    <location>
        <begin position="1183"/>
        <end position="1334"/>
    </location>
</feature>
<feature type="region of interest" description="Disordered" evidence="5">
    <location>
        <begin position="144"/>
        <end position="192"/>
    </location>
</feature>
<sequence>MSRRGSCFDPALICKDVSKCAALLSQGTAWQGGLVSTVVILVAWKRRWFVLRSGRLTGDPDVLEYYKNDHAKKPIRIIDLNLCQQVDAGLTFNKKEFENSYIFDINTIDRVFYLVADSEEEMNKWVRCICDICGFNPTDEDAVKPPVNSLQPSAELPLPINTSPPSMQAESSLPSPYRLINIPPLESSSGQEDPQDYLLLINCQSKKPEPMRSHADSAKSSSSETDCNDNLPSHKSAAPPASKHAVNGFFPQQGAYDSPPSRSALTLADCSLYNLPRSYSQDVLPKAASPSGTDAEGEQHVFNTPSAASTLDAQMRHVSISYDIPPTPGGTYQIPRTFPEGTLSQTSKLETIPDIPPPRPPKPHHAADRSPVETCSISRTASDTDSSYCVPTAGVPHSRSNTISTGDLNIFRKEISSQDCYDIPRTFPNDRSNSLEGFHNHFKNRSMLTVGSVSSEELDENYVPMNPNSPLRQHSSSFTEPIQETNYVPMIPGTFDFPLFGKQVPPPAHMGFRSSPKTPPRRSVPAAECEPPPVDRNLKPDRKAKPAPLEIKPLPEWEELQAPVRSPITRSFAREEESFYCTVPITPVKREGSGWERTEENLFGSNSLDGGSSPMVKPKGDKQVEYLDLDLDSGKSTPPRKKKSSGSGSSVADERVDYVVVDQQKTLALKSTREAWTDGRQSTESETPTKSVKLASVAEIVTEGRFALRLKDAGLGVLERLLDGLLEYFNLSLELSASAEVGFIVIPINHGVHVQESFDDASLAKQKEIQETDPTYEEKMQTDRANRFEYLLKQTELFAHFIQPAAQKTPTSPLKMKPGRPRIKKDEKQNLLSAGDYRHRRTEQEEDEELLTESSKTTNVCTRFEESPSYVKWGKLRDYQIRGLNWLISLYENGINGILADEMGLGKTLQTISLLGYMKHYRNIPGPHMVLVPKSTLQNWMNEFKRWVPTLRAVCLIGDKDQRAAFVRDVLLPGEWDVCVTSYEMLIKEKSVFKKFNWRYLVIDEAHRIKNEKSKLSEIVREFKTTNRLLLTGTPLQNNLHELWALLNFLLPDVFNSAEDFDSWFDTNNCLGDQKLVERLHMVLRPFLLRRIKADVEKSLPPKKEVKIYVGLSKMQREWYTRILMKDIDILNSAGKLDKMRLLNILMQLRKCCNHPYLFDGAEPGPPYTTDMHLVTNSGKMVVLDKLLPKLKEQSSRVLIFSQMTRVLDILEDYCMWRNYEYCRLDGQTPHNERQASINAFNDPDSSKFVFMLSTRAGGLGINLATADVVILYDSDWNPQVDLQAMDRAHRIGQTKTVRVFRFITDNTVEERIVERAEMKLRLDSIVIQQGKCSKAVGRLVDQNLNKLGKDEMLQMIRHGATHVFASKDSEITDEDIDHILERGAKKTAEMNEKLSKMGESSLRNFTMDTESSVYNFEGEDYREKQKLAFTEWIEPPKRERKANYAVDAYFREALRVSEPKAPKAPRPPKQPNVQDFQFFPPRLFELLEKEILYYRKTIGYKVPRNPDLPNSAQAQKEEQLKIDEAEPLNDEELEEKEKLLTQGFTNWNKRDFNQFIKANEKWGRDDIENIAREVEGKTPEEVIEYSAVFWERCNELQDIEKIMAQIERGEARIQRRISIKKALDTKIGRYKAPFHQLRISYGTNKGKNYTEEEDRFLICMLHKLGFDKENVYDELRQCIRNSPQFRFDWFLKSRTAMELQRRCNTLITLIERENMELEEKEKAEKKKRGPKPSSAQKRKMDGTPDGRGRKKKLKL</sequence>
<dbReference type="InterPro" id="IPR011993">
    <property type="entry name" value="PH-like_dom_sf"/>
</dbReference>
<dbReference type="InterPro" id="IPR027417">
    <property type="entry name" value="P-loop_NTPase"/>
</dbReference>
<dbReference type="Gene3D" id="1.10.1040.30">
    <property type="entry name" value="ISWI, HAND domain"/>
    <property type="match status" value="1"/>
</dbReference>
<dbReference type="InterPro" id="IPR038718">
    <property type="entry name" value="SNF2-like_sf"/>
</dbReference>
<dbReference type="InterPro" id="IPR009057">
    <property type="entry name" value="Homeodomain-like_sf"/>
</dbReference>
<feature type="region of interest" description="Disordered" evidence="5">
    <location>
        <begin position="506"/>
        <end position="546"/>
    </location>
</feature>
<dbReference type="InterPro" id="IPR014001">
    <property type="entry name" value="Helicase_ATP-bd"/>
</dbReference>
<comment type="subcellular location">
    <subcellularLocation>
        <location evidence="1">Nucleus</location>
    </subcellularLocation>
</comment>
<evidence type="ECO:0000259" key="8">
    <source>
        <dbReference type="PROSITE" id="PS51194"/>
    </source>
</evidence>
<dbReference type="Gene3D" id="1.10.10.60">
    <property type="entry name" value="Homeodomain-like"/>
    <property type="match status" value="2"/>
</dbReference>
<dbReference type="EMBL" id="WHWB01033177">
    <property type="protein sequence ID" value="KAJ7421582.1"/>
    <property type="molecule type" value="Genomic_DNA"/>
</dbReference>
<evidence type="ECO:0000256" key="2">
    <source>
        <dbReference type="ARBA" id="ARBA00009687"/>
    </source>
</evidence>
<dbReference type="SMART" id="SM00490">
    <property type="entry name" value="HELICc"/>
    <property type="match status" value="1"/>
</dbReference>
<dbReference type="SMART" id="SM00717">
    <property type="entry name" value="SANT"/>
    <property type="match status" value="2"/>
</dbReference>
<evidence type="ECO:0000259" key="7">
    <source>
        <dbReference type="PROSITE" id="PS51192"/>
    </source>
</evidence>
<feature type="domain" description="Helicase ATP-binding" evidence="7">
    <location>
        <begin position="888"/>
        <end position="1053"/>
    </location>
</feature>
<dbReference type="InterPro" id="IPR015195">
    <property type="entry name" value="SLIDE"/>
</dbReference>
<proteinExistence type="inferred from homology"/>
<protein>
    <recommendedName>
        <fullName evidence="12">SMCA5 regulator</fullName>
    </recommendedName>
</protein>
<dbReference type="PANTHER" id="PTHR45623:SF54">
    <property type="entry name" value="SWI_SNF RELATED, MATRIX ASSOCIATED, ACTIN DEPENDENT REGULATOR OF CHROMATIN, SUBFAMILY A, MEMBER 5"/>
    <property type="match status" value="1"/>
</dbReference>
<dbReference type="InterPro" id="IPR001650">
    <property type="entry name" value="Helicase_C-like"/>
</dbReference>
<dbReference type="PROSITE" id="PS51192">
    <property type="entry name" value="HELICASE_ATP_BIND_1"/>
    <property type="match status" value="1"/>
</dbReference>
<feature type="compositionally biased region" description="Polar residues" evidence="5">
    <location>
        <begin position="224"/>
        <end position="233"/>
    </location>
</feature>
<feature type="region of interest" description="Disordered" evidence="5">
    <location>
        <begin position="208"/>
        <end position="261"/>
    </location>
</feature>
<dbReference type="InterPro" id="IPR017884">
    <property type="entry name" value="SANT_dom"/>
</dbReference>
<keyword evidence="3" id="KW-0378">Hydrolase</keyword>
<evidence type="ECO:0000256" key="3">
    <source>
        <dbReference type="ARBA" id="ARBA00022801"/>
    </source>
</evidence>
<dbReference type="CDD" id="cd18793">
    <property type="entry name" value="SF2_C_SNF"/>
    <property type="match status" value="1"/>
</dbReference>
<organism evidence="10 11">
    <name type="scientific">Willisornis vidua</name>
    <name type="common">Xingu scale-backed antbird</name>
    <dbReference type="NCBI Taxonomy" id="1566151"/>
    <lineage>
        <taxon>Eukaryota</taxon>
        <taxon>Metazoa</taxon>
        <taxon>Chordata</taxon>
        <taxon>Craniata</taxon>
        <taxon>Vertebrata</taxon>
        <taxon>Euteleostomi</taxon>
        <taxon>Archelosauria</taxon>
        <taxon>Archosauria</taxon>
        <taxon>Dinosauria</taxon>
        <taxon>Saurischia</taxon>
        <taxon>Theropoda</taxon>
        <taxon>Coelurosauria</taxon>
        <taxon>Aves</taxon>
        <taxon>Neognathae</taxon>
        <taxon>Neoaves</taxon>
        <taxon>Telluraves</taxon>
        <taxon>Australaves</taxon>
        <taxon>Passeriformes</taxon>
        <taxon>Thamnophilidae</taxon>
        <taxon>Willisornis</taxon>
    </lineage>
</organism>
<dbReference type="Pfam" id="PF09110">
    <property type="entry name" value="HAND"/>
    <property type="match status" value="1"/>
</dbReference>
<feature type="compositionally biased region" description="Polar residues" evidence="5">
    <location>
        <begin position="160"/>
        <end position="174"/>
    </location>
</feature>
<dbReference type="PROSITE" id="PS51194">
    <property type="entry name" value="HELICASE_CTER"/>
    <property type="match status" value="1"/>
</dbReference>
<evidence type="ECO:0000256" key="1">
    <source>
        <dbReference type="ARBA" id="ARBA00004123"/>
    </source>
</evidence>
<feature type="compositionally biased region" description="Basic and acidic residues" evidence="5">
    <location>
        <begin position="1739"/>
        <end position="1748"/>
    </location>
</feature>
<dbReference type="InterPro" id="IPR000330">
    <property type="entry name" value="SNF2_N"/>
</dbReference>
<dbReference type="SMART" id="SM00233">
    <property type="entry name" value="PH"/>
    <property type="match status" value="1"/>
</dbReference>
<dbReference type="Gene3D" id="3.40.50.10810">
    <property type="entry name" value="Tandem AAA-ATPase domain"/>
    <property type="match status" value="1"/>
</dbReference>
<dbReference type="InterPro" id="IPR036306">
    <property type="entry name" value="ISWI_HAND-dom_sf"/>
</dbReference>
<comment type="similarity">
    <text evidence="2">Belongs to the SNF2/RAD54 helicase family. ISWI subfamily.</text>
</comment>
<name>A0ABQ9DMM6_9PASS</name>
<dbReference type="InterPro" id="IPR001005">
    <property type="entry name" value="SANT/Myb"/>
</dbReference>
<dbReference type="Gene3D" id="3.40.50.300">
    <property type="entry name" value="P-loop containing nucleotide triphosphate hydrolases"/>
    <property type="match status" value="1"/>
</dbReference>
<feature type="compositionally biased region" description="Basic and acidic residues" evidence="5">
    <location>
        <begin position="208"/>
        <end position="217"/>
    </location>
</feature>
<feature type="region of interest" description="Disordered" evidence="5">
    <location>
        <begin position="1718"/>
        <end position="1756"/>
    </location>
</feature>
<dbReference type="InterPro" id="IPR001849">
    <property type="entry name" value="PH_domain"/>
</dbReference>
<dbReference type="Pfam" id="PF00271">
    <property type="entry name" value="Helicase_C"/>
    <property type="match status" value="1"/>
</dbReference>
<dbReference type="SMART" id="SM00487">
    <property type="entry name" value="DEXDc"/>
    <property type="match status" value="1"/>
</dbReference>
<dbReference type="InterPro" id="IPR049730">
    <property type="entry name" value="SNF2/RAD54-like_C"/>
</dbReference>
<feature type="region of interest" description="Disordered" evidence="5">
    <location>
        <begin position="809"/>
        <end position="854"/>
    </location>
</feature>
<keyword evidence="4" id="KW-0539">Nucleus</keyword>
<gene>
    <name evidence="10" type="ORF">WISP_41887</name>
</gene>
<dbReference type="PANTHER" id="PTHR45623">
    <property type="entry name" value="CHROMODOMAIN-HELICASE-DNA-BINDING PROTEIN 3-RELATED-RELATED"/>
    <property type="match status" value="1"/>
</dbReference>
<dbReference type="Gene3D" id="2.30.29.30">
    <property type="entry name" value="Pleckstrin-homology domain (PH domain)/Phosphotyrosine-binding domain (PTB)"/>
    <property type="match status" value="1"/>
</dbReference>
<feature type="domain" description="SANT" evidence="9">
    <location>
        <begin position="1543"/>
        <end position="1595"/>
    </location>
</feature>
<evidence type="ECO:0000256" key="4">
    <source>
        <dbReference type="ARBA" id="ARBA00023242"/>
    </source>
</evidence>
<dbReference type="CDD" id="cd18064">
    <property type="entry name" value="DEXHc_SMARCA5"/>
    <property type="match status" value="1"/>
</dbReference>
<dbReference type="Gene3D" id="1.20.5.1190">
    <property type="entry name" value="iswi atpase"/>
    <property type="match status" value="1"/>
</dbReference>
<dbReference type="PROSITE" id="PS50003">
    <property type="entry name" value="PH_DOMAIN"/>
    <property type="match status" value="1"/>
</dbReference>
<comment type="caution">
    <text evidence="10">The sequence shown here is derived from an EMBL/GenBank/DDBJ whole genome shotgun (WGS) entry which is preliminary data.</text>
</comment>
<dbReference type="InterPro" id="IPR015194">
    <property type="entry name" value="ISWI_HAND-dom"/>
</dbReference>
<evidence type="ECO:0000259" key="6">
    <source>
        <dbReference type="PROSITE" id="PS50003"/>
    </source>
</evidence>
<evidence type="ECO:0000259" key="9">
    <source>
        <dbReference type="PROSITE" id="PS51293"/>
    </source>
</evidence>
<evidence type="ECO:0000313" key="10">
    <source>
        <dbReference type="EMBL" id="KAJ7421582.1"/>
    </source>
</evidence>
<dbReference type="Pfam" id="PF09111">
    <property type="entry name" value="SLIDE"/>
    <property type="match status" value="1"/>
</dbReference>
<dbReference type="SUPFAM" id="SSF50729">
    <property type="entry name" value="PH domain-like"/>
    <property type="match status" value="1"/>
</dbReference>
<feature type="domain" description="PH" evidence="6">
    <location>
        <begin position="27"/>
        <end position="134"/>
    </location>
</feature>